<feature type="compositionally biased region" description="Low complexity" evidence="6">
    <location>
        <begin position="201"/>
        <end position="216"/>
    </location>
</feature>
<reference evidence="8 9" key="1">
    <citation type="journal article" date="2020" name="ISME J.">
        <title>Uncovering the hidden diversity of litter-decomposition mechanisms in mushroom-forming fungi.</title>
        <authorList>
            <person name="Floudas D."/>
            <person name="Bentzer J."/>
            <person name="Ahren D."/>
            <person name="Johansson T."/>
            <person name="Persson P."/>
            <person name="Tunlid A."/>
        </authorList>
    </citation>
    <scope>NUCLEOTIDE SEQUENCE [LARGE SCALE GENOMIC DNA]</scope>
    <source>
        <strain evidence="8 9">CBS 175.51</strain>
    </source>
</reference>
<name>A0A8H5F5R1_9AGAR</name>
<dbReference type="Proteomes" id="UP000541558">
    <property type="component" value="Unassembled WGS sequence"/>
</dbReference>
<evidence type="ECO:0000256" key="4">
    <source>
        <dbReference type="ARBA" id="ARBA00022833"/>
    </source>
</evidence>
<dbReference type="InterPro" id="IPR008906">
    <property type="entry name" value="HATC_C_dom"/>
</dbReference>
<feature type="compositionally biased region" description="Polar residues" evidence="6">
    <location>
        <begin position="86"/>
        <end position="97"/>
    </location>
</feature>
<feature type="compositionally biased region" description="Acidic residues" evidence="6">
    <location>
        <begin position="114"/>
        <end position="127"/>
    </location>
</feature>
<dbReference type="PANTHER" id="PTHR46481:SF10">
    <property type="entry name" value="ZINC FINGER BED DOMAIN-CONTAINING PROTEIN 39"/>
    <property type="match status" value="1"/>
</dbReference>
<dbReference type="OrthoDB" id="1607513at2759"/>
<dbReference type="InterPro" id="IPR052035">
    <property type="entry name" value="ZnF_BED_domain_contain"/>
</dbReference>
<comment type="subcellular location">
    <subcellularLocation>
        <location evidence="1">Nucleus</location>
    </subcellularLocation>
</comment>
<dbReference type="InterPro" id="IPR012337">
    <property type="entry name" value="RNaseH-like_sf"/>
</dbReference>
<feature type="region of interest" description="Disordered" evidence="6">
    <location>
        <begin position="30"/>
        <end position="224"/>
    </location>
</feature>
<keyword evidence="2" id="KW-0479">Metal-binding</keyword>
<dbReference type="GO" id="GO:0005634">
    <property type="term" value="C:nucleus"/>
    <property type="evidence" value="ECO:0007669"/>
    <property type="project" value="UniProtKB-SubCell"/>
</dbReference>
<feature type="domain" description="HAT C-terminal dimerisation" evidence="7">
    <location>
        <begin position="729"/>
        <end position="808"/>
    </location>
</feature>
<keyword evidence="9" id="KW-1185">Reference proteome</keyword>
<accession>A0A8H5F5R1</accession>
<dbReference type="SUPFAM" id="SSF53098">
    <property type="entry name" value="Ribonuclease H-like"/>
    <property type="match status" value="1"/>
</dbReference>
<evidence type="ECO:0000313" key="8">
    <source>
        <dbReference type="EMBL" id="KAF5324671.1"/>
    </source>
</evidence>
<evidence type="ECO:0000256" key="2">
    <source>
        <dbReference type="ARBA" id="ARBA00022723"/>
    </source>
</evidence>
<dbReference type="GO" id="GO:0046983">
    <property type="term" value="F:protein dimerization activity"/>
    <property type="evidence" value="ECO:0007669"/>
    <property type="project" value="InterPro"/>
</dbReference>
<evidence type="ECO:0000256" key="3">
    <source>
        <dbReference type="ARBA" id="ARBA00022771"/>
    </source>
</evidence>
<feature type="compositionally biased region" description="Acidic residues" evidence="6">
    <location>
        <begin position="136"/>
        <end position="159"/>
    </location>
</feature>
<evidence type="ECO:0000259" key="7">
    <source>
        <dbReference type="Pfam" id="PF05699"/>
    </source>
</evidence>
<sequence length="819" mass="92478">MPPSNNINHLPDQCARGLDGKLLDASEIEFRFDPDDETPLPRVKPAARRTVPQIQPTLAQNRARRAAAGSSMGHILASEKRDPNGNLENKYQDRQPSTRTRRPGKGRRQREATDDANTDMEDGDYEGEPGASGDESSGESDSESVVELSEQEVGNDELADILPAKTNPKGSTKRKAPSSFFQPAQPKKTRLDNTTPLPLGPAASTSSVASTSSNTPSPLPRTKTQNPIYLFFKTVSQDSNGKSEPGSKYYECYHGNRRIFKITPKMKHNTKHMVEHLQKTFPVFYQLYLVLKARPSPPTPEEIAVASGASKLSPAQLKEYSKNLESRSGNIIEAFDKQTKAAWDQAKFDGLVVKWVVTTDQSFDAVDKESFRDMVTCAHGSEVKIIHRSTVARRVLKLGEDTIEETREMFQLLEGIGAISKSDRDAAETSGYQVNVVPSEAEVDDQEEDNDFDLNGELDEDAELPGLNFGAIHKVRKISRGVRSSPQRREAWMKEATSMVQGYRLNPDSAPANAPKNPLMLILDVSTRWGSSHAMLERFLQFRPAISQFTAKHKDFWQYDLTQSEWHTIETVCEWLQLFKIATQQMSTTSSPMLSSTIAVFRVLQGKLKDILRHLPNDFPSTVKTALINAHKKLSDYYFRFDESRYGTWAALLDPRISYQGLRSSFSDDPSLLTFLDDSRLKLENHYHDMYEPFLPSHPPPTTSTTHTPSFAFDFMAAFQQAPAPTSSEIDSYFRLPIEDFRTCDPVQWWHKQRFQFPRLYKLARDILSIPGSAVAVERIFSGGRDTISLRRASLRPKTIRMLMISKQRYRRERRLASK</sequence>
<protein>
    <recommendedName>
        <fullName evidence="7">HAT C-terminal dimerisation domain-containing protein</fullName>
    </recommendedName>
</protein>
<proteinExistence type="predicted"/>
<organism evidence="8 9">
    <name type="scientific">Ephemerocybe angulata</name>
    <dbReference type="NCBI Taxonomy" id="980116"/>
    <lineage>
        <taxon>Eukaryota</taxon>
        <taxon>Fungi</taxon>
        <taxon>Dikarya</taxon>
        <taxon>Basidiomycota</taxon>
        <taxon>Agaricomycotina</taxon>
        <taxon>Agaricomycetes</taxon>
        <taxon>Agaricomycetidae</taxon>
        <taxon>Agaricales</taxon>
        <taxon>Agaricineae</taxon>
        <taxon>Psathyrellaceae</taxon>
        <taxon>Ephemerocybe</taxon>
    </lineage>
</organism>
<gene>
    <name evidence="8" type="ORF">D9611_004416</name>
</gene>
<dbReference type="Pfam" id="PF05699">
    <property type="entry name" value="Dimer_Tnp_hAT"/>
    <property type="match status" value="1"/>
</dbReference>
<evidence type="ECO:0000256" key="5">
    <source>
        <dbReference type="ARBA" id="ARBA00023242"/>
    </source>
</evidence>
<evidence type="ECO:0000313" key="9">
    <source>
        <dbReference type="Proteomes" id="UP000541558"/>
    </source>
</evidence>
<keyword evidence="4" id="KW-0862">Zinc</keyword>
<evidence type="ECO:0000256" key="1">
    <source>
        <dbReference type="ARBA" id="ARBA00004123"/>
    </source>
</evidence>
<keyword evidence="5" id="KW-0539">Nucleus</keyword>
<dbReference type="EMBL" id="JAACJK010000164">
    <property type="protein sequence ID" value="KAF5324671.1"/>
    <property type="molecule type" value="Genomic_DNA"/>
</dbReference>
<dbReference type="PANTHER" id="PTHR46481">
    <property type="entry name" value="ZINC FINGER BED DOMAIN-CONTAINING PROTEIN 4"/>
    <property type="match status" value="1"/>
</dbReference>
<comment type="caution">
    <text evidence="8">The sequence shown here is derived from an EMBL/GenBank/DDBJ whole genome shotgun (WGS) entry which is preliminary data.</text>
</comment>
<evidence type="ECO:0000256" key="6">
    <source>
        <dbReference type="SAM" id="MobiDB-lite"/>
    </source>
</evidence>
<dbReference type="GO" id="GO:0008270">
    <property type="term" value="F:zinc ion binding"/>
    <property type="evidence" value="ECO:0007669"/>
    <property type="project" value="UniProtKB-KW"/>
</dbReference>
<dbReference type="AlphaFoldDB" id="A0A8H5F5R1"/>
<feature type="compositionally biased region" description="Basic residues" evidence="6">
    <location>
        <begin position="99"/>
        <end position="108"/>
    </location>
</feature>
<keyword evidence="3" id="KW-0863">Zinc-finger</keyword>